<dbReference type="PANTHER" id="PTHR30346">
    <property type="entry name" value="TRANSCRIPTIONAL DUAL REGULATOR HCAR-RELATED"/>
    <property type="match status" value="1"/>
</dbReference>
<dbReference type="EMBL" id="GU568005">
    <property type="protein sequence ID" value="ADI23072.1"/>
    <property type="molecule type" value="Genomic_DNA"/>
</dbReference>
<sequence>MNIHHLELFHYVAKHEGIAGAVRNIPYGIQQPAVSAQVIQLENDLGATLFQRRPFELTPAGVELYDFIHPFFENLDSMGGKIRGGVAQTIRIGASGVVFREHLPNLLNAARKEYPGLHPALRVGIQPEIEQWLLANDVDLGVTVLGTKPPTELKSEKLIELPMVLVVPTTGRVKSAADILGQDRIAQTLISLPQNEGISRTFQTELAARKIDWPIGMELNSTDLISTYVANGFGFGVSVDLPGERKNKGVKLLPLEDFPTVTIGCLWRGQLPPVGQTLVKLLQAHAAGL</sequence>
<dbReference type="PROSITE" id="PS50931">
    <property type="entry name" value="HTH_LYSR"/>
    <property type="match status" value="1"/>
</dbReference>
<dbReference type="InterPro" id="IPR005119">
    <property type="entry name" value="LysR_subst-bd"/>
</dbReference>
<dbReference type="GO" id="GO:0003700">
    <property type="term" value="F:DNA-binding transcription factor activity"/>
    <property type="evidence" value="ECO:0007669"/>
    <property type="project" value="InterPro"/>
</dbReference>
<keyword evidence="2" id="KW-0805">Transcription regulation</keyword>
<evidence type="ECO:0000256" key="3">
    <source>
        <dbReference type="ARBA" id="ARBA00023125"/>
    </source>
</evidence>
<dbReference type="PANTHER" id="PTHR30346:SF28">
    <property type="entry name" value="HTH-TYPE TRANSCRIPTIONAL REGULATOR CYNR"/>
    <property type="match status" value="1"/>
</dbReference>
<dbReference type="SUPFAM" id="SSF46785">
    <property type="entry name" value="Winged helix' DNA-binding domain"/>
    <property type="match status" value="1"/>
</dbReference>
<evidence type="ECO:0000256" key="4">
    <source>
        <dbReference type="ARBA" id="ARBA00023163"/>
    </source>
</evidence>
<evidence type="ECO:0000256" key="1">
    <source>
        <dbReference type="ARBA" id="ARBA00009437"/>
    </source>
</evidence>
<feature type="domain" description="HTH lysR-type" evidence="5">
    <location>
        <begin position="1"/>
        <end position="58"/>
    </location>
</feature>
<reference evidence="6" key="1">
    <citation type="submission" date="2010-01" db="EMBL/GenBank/DDBJ databases">
        <title>Genome fragments of uncultured bacteria from the North Pacific subtropical Gyre.</title>
        <authorList>
            <person name="Pham V.D."/>
            <person name="Delong E.F."/>
        </authorList>
    </citation>
    <scope>NUCLEOTIDE SEQUENCE</scope>
</reference>
<dbReference type="SUPFAM" id="SSF53850">
    <property type="entry name" value="Periplasmic binding protein-like II"/>
    <property type="match status" value="1"/>
</dbReference>
<evidence type="ECO:0000256" key="2">
    <source>
        <dbReference type="ARBA" id="ARBA00023015"/>
    </source>
</evidence>
<dbReference type="InterPro" id="IPR036388">
    <property type="entry name" value="WH-like_DNA-bd_sf"/>
</dbReference>
<dbReference type="Gene3D" id="3.40.190.10">
    <property type="entry name" value="Periplasmic binding protein-like II"/>
    <property type="match status" value="2"/>
</dbReference>
<dbReference type="CDD" id="cd05466">
    <property type="entry name" value="PBP2_LTTR_substrate"/>
    <property type="match status" value="1"/>
</dbReference>
<organism evidence="6">
    <name type="scientific">uncultured gamma proteobacterium HF0770_07M15</name>
    <dbReference type="NCBI Taxonomy" id="723575"/>
    <lineage>
        <taxon>Bacteria</taxon>
        <taxon>Pseudomonadati</taxon>
        <taxon>Pseudomonadota</taxon>
        <taxon>Gammaproteobacteria</taxon>
        <taxon>environmental samples</taxon>
    </lineage>
</organism>
<dbReference type="Pfam" id="PF03466">
    <property type="entry name" value="LysR_substrate"/>
    <property type="match status" value="1"/>
</dbReference>
<dbReference type="Pfam" id="PF00126">
    <property type="entry name" value="HTH_1"/>
    <property type="match status" value="1"/>
</dbReference>
<dbReference type="InterPro" id="IPR036390">
    <property type="entry name" value="WH_DNA-bd_sf"/>
</dbReference>
<protein>
    <submittedName>
        <fullName evidence="6">Transcriptional regulator</fullName>
    </submittedName>
</protein>
<comment type="similarity">
    <text evidence="1">Belongs to the LysR transcriptional regulatory family.</text>
</comment>
<dbReference type="Gene3D" id="1.10.10.10">
    <property type="entry name" value="Winged helix-like DNA-binding domain superfamily/Winged helix DNA-binding domain"/>
    <property type="match status" value="1"/>
</dbReference>
<evidence type="ECO:0000313" key="6">
    <source>
        <dbReference type="EMBL" id="ADI23072.1"/>
    </source>
</evidence>
<dbReference type="GO" id="GO:0003677">
    <property type="term" value="F:DNA binding"/>
    <property type="evidence" value="ECO:0007669"/>
    <property type="project" value="UniProtKB-KW"/>
</dbReference>
<name>E7C6J8_9GAMM</name>
<keyword evidence="3" id="KW-0238">DNA-binding</keyword>
<keyword evidence="4" id="KW-0804">Transcription</keyword>
<dbReference type="InterPro" id="IPR000847">
    <property type="entry name" value="LysR_HTH_N"/>
</dbReference>
<proteinExistence type="inferred from homology"/>
<accession>E7C6J8</accession>
<dbReference type="AlphaFoldDB" id="E7C6J8"/>
<evidence type="ECO:0000259" key="5">
    <source>
        <dbReference type="PROSITE" id="PS50931"/>
    </source>
</evidence>
<dbReference type="GO" id="GO:0032993">
    <property type="term" value="C:protein-DNA complex"/>
    <property type="evidence" value="ECO:0007669"/>
    <property type="project" value="TreeGrafter"/>
</dbReference>